<reference evidence="1 2" key="1">
    <citation type="submission" date="2016-03" db="EMBL/GenBank/DDBJ databases">
        <title>Shallow-sea hydrothermal system.</title>
        <authorList>
            <person name="Tang K."/>
        </authorList>
    </citation>
    <scope>NUCLEOTIDE SEQUENCE [LARGE SCALE GENOMIC DNA]</scope>
    <source>
        <strain evidence="1 2">JLT9</strain>
    </source>
</reference>
<gene>
    <name evidence="1" type="ORF">SGUI_1607</name>
</gene>
<dbReference type="Proteomes" id="UP000092482">
    <property type="component" value="Chromosome"/>
</dbReference>
<keyword evidence="2" id="KW-1185">Reference proteome</keyword>
<evidence type="ECO:0000313" key="2">
    <source>
        <dbReference type="Proteomes" id="UP000092482"/>
    </source>
</evidence>
<proteinExistence type="predicted"/>
<accession>A0A1B1NC48</accession>
<evidence type="ECO:0000313" key="1">
    <source>
        <dbReference type="EMBL" id="ANS79003.1"/>
    </source>
</evidence>
<protein>
    <submittedName>
        <fullName evidence="1">Uncharacterized protein</fullName>
    </submittedName>
</protein>
<name>A0A1B1NC48_9MICO</name>
<sequence>MHRDKNAGMFLGIDLKELIEGLRVAAALPDDRTANLRVCGEEAPK</sequence>
<dbReference type="EMBL" id="CP014989">
    <property type="protein sequence ID" value="ANS79003.1"/>
    <property type="molecule type" value="Genomic_DNA"/>
</dbReference>
<organism evidence="1 2">
    <name type="scientific">Serinicoccus hydrothermalis</name>
    <dbReference type="NCBI Taxonomy" id="1758689"/>
    <lineage>
        <taxon>Bacteria</taxon>
        <taxon>Bacillati</taxon>
        <taxon>Actinomycetota</taxon>
        <taxon>Actinomycetes</taxon>
        <taxon>Micrococcales</taxon>
        <taxon>Ornithinimicrobiaceae</taxon>
        <taxon>Serinicoccus</taxon>
    </lineage>
</organism>
<dbReference type="KEGG" id="serj:SGUI_1607"/>
<dbReference type="AlphaFoldDB" id="A0A1B1NC48"/>